<dbReference type="Pfam" id="PF13692">
    <property type="entry name" value="Glyco_trans_1_4"/>
    <property type="match status" value="1"/>
</dbReference>
<dbReference type="InterPro" id="IPR028098">
    <property type="entry name" value="Glyco_trans_4-like_N"/>
</dbReference>
<dbReference type="Proteomes" id="UP000001203">
    <property type="component" value="Chromosome circular"/>
</dbReference>
<dbReference type="PANTHER" id="PTHR46401">
    <property type="entry name" value="GLYCOSYLTRANSFERASE WBBK-RELATED"/>
    <property type="match status" value="1"/>
</dbReference>
<dbReference type="RefSeq" id="WP_009546606.1">
    <property type="nucleotide sequence ID" value="NC_010546.1"/>
</dbReference>
<keyword evidence="1" id="KW-0808">Transferase</keyword>
<dbReference type="STRING" id="43989.cce_0524"/>
<sequence length="1201" mass="139471">MKTFIIIDHSLCNLQGHHYECSLSVAESAARQGYEPIIVANKAFPKTLYPNNIKVIPAFEVDWFDNPVSSKEKNKILDFFDFLENHPLEKLSEKINHKFQFYFRYWELTQPKLKALLEKIKGSTSRLLNWIQQDIDLLRSIPFSNTLWGIFKIIWGLVRYILATFLRKVNKALIKLLTPKNESFKDTLSNIFKEIKLTSEDEVFIHTIGIKQVEDVYHYLASADLSKMPRFHILLRRDIDDPLVVYAPGMGLKAIFDNCYNSQLWPDKIQFYTDTDDLIQRYNSLSNVKLYKIPIPFRQEKLTQIVEKADKNKPVHLVYLGDARPEKGYHYLPNIVEYLWTDYIQPGKIKVTIQSNFSIEGGEGLIPQARLALERYPDSKVKLIKTAMSADDYYQLLAEADALILPYDTNSYRFRTSGVLTEALAAGKPVIVPQNSWLGKQVDSSRASLYENSDEIPKKVIEIVENLDRFSESARKFSKRWLEQNSPDSLVKTLLDGKDNNYVDYIEENKVESDINHKKVINNIPKLLPKILLVIESDFLLDQEADNNSFSNYLEYLGLCGYEVYGLFFTNKQERKGENYEPFYHQVYPVIDRLFQEFSVNLKERWIIDYGSPDLIPDNFSLKEYIKEVLNNKNSFKRNLIERYNLSIPSDLSQLLQTNQFDVIFLNSIVSYSIIDRFNIKQSSIICEVPEIASYQYAVNNHRDIEQEDYQLECQLLNQCDALIFHHQYELEKIKETINKPQAYVISGNENSNQTDYYQTMDQVFKALLNDRAIPLKATGEKVAILYPWGDILERKSGASKRVGLLIDYLKLQSYQVRLFTTGDAKDFREDGVHYTYYQQSYQDYCLINDLYKDAYQSWFDALNFETEQNNQTSENSKLSDHWLPWIYYQYRFDSGFIDYVKKIAEWADTVILEYPFWALTVGEICHQLQTQLLITAHDILAQQLDLETLIGKIALAEEIKALKQADHLICVSETDQNFLKQYQLSSTVIPNPINLEQDTSDDLLLEVALPKINSPFCLFVGSQHQPNIEAVKIIQQIAKDFLTDYPDIACQFVIVGSCCEPEEKNNFIALGKVSDQELSALYYRASLILSPILSGTGTSLKIVEAMAYGKLVLGTNVAFRGYSVESGEQCLICDRLDDYSHIITQWLNNSQKRENIEKNAQEFAKNYDYRNLYYSYKQLIEKSDKLIRELPEISQRQQQH</sequence>
<evidence type="ECO:0000313" key="3">
    <source>
        <dbReference type="EMBL" id="ACB49875.1"/>
    </source>
</evidence>
<dbReference type="PANTHER" id="PTHR46401:SF2">
    <property type="entry name" value="GLYCOSYLTRANSFERASE WBBK-RELATED"/>
    <property type="match status" value="1"/>
</dbReference>
<dbReference type="Pfam" id="PF13439">
    <property type="entry name" value="Glyco_transf_4"/>
    <property type="match status" value="1"/>
</dbReference>
<dbReference type="SUPFAM" id="SSF53756">
    <property type="entry name" value="UDP-Glycosyltransferase/glycogen phosphorylase"/>
    <property type="match status" value="2"/>
</dbReference>
<name>B1WP93_CROS5</name>
<evidence type="ECO:0000259" key="2">
    <source>
        <dbReference type="Pfam" id="PF13439"/>
    </source>
</evidence>
<organism evidence="3 4">
    <name type="scientific">Crocosphaera subtropica (strain ATCC 51142 / BH68)</name>
    <name type="common">Cyanothece sp. (strain ATCC 51142)</name>
    <dbReference type="NCBI Taxonomy" id="43989"/>
    <lineage>
        <taxon>Bacteria</taxon>
        <taxon>Bacillati</taxon>
        <taxon>Cyanobacteriota</taxon>
        <taxon>Cyanophyceae</taxon>
        <taxon>Oscillatoriophycideae</taxon>
        <taxon>Chroococcales</taxon>
        <taxon>Aphanothecaceae</taxon>
        <taxon>Crocosphaera</taxon>
        <taxon>Crocosphaera subtropica</taxon>
    </lineage>
</organism>
<gene>
    <name evidence="3" type="ordered locus">cce_0524</name>
</gene>
<dbReference type="EMBL" id="CP000806">
    <property type="protein sequence ID" value="ACB49875.1"/>
    <property type="molecule type" value="Genomic_DNA"/>
</dbReference>
<evidence type="ECO:0000256" key="1">
    <source>
        <dbReference type="ARBA" id="ARBA00022679"/>
    </source>
</evidence>
<dbReference type="OrthoDB" id="9802525at2"/>
<dbReference type="HOGENOM" id="CLU_270713_0_0_3"/>
<protein>
    <recommendedName>
        <fullName evidence="2">Glycosyltransferase subfamily 4-like N-terminal domain-containing protein</fullName>
    </recommendedName>
</protein>
<proteinExistence type="predicted"/>
<reference evidence="3 4" key="1">
    <citation type="journal article" date="2008" name="Proc. Natl. Acad. Sci. U.S.A.">
        <title>The genome of Cyanothece 51142, a unicellular diazotrophic cyanobacterium important in the marine nitrogen cycle.</title>
        <authorList>
            <person name="Welsh E.A."/>
            <person name="Liberton M."/>
            <person name="Stoeckel J."/>
            <person name="Loh T."/>
            <person name="Elvitigala T."/>
            <person name="Wang C."/>
            <person name="Wollam A."/>
            <person name="Fulton R.S."/>
            <person name="Clifton S.W."/>
            <person name="Jacobs J.M."/>
            <person name="Aurora R."/>
            <person name="Ghosh B.K."/>
            <person name="Sherman L.A."/>
            <person name="Smith R.D."/>
            <person name="Wilson R.K."/>
            <person name="Pakrasi H.B."/>
        </authorList>
    </citation>
    <scope>NUCLEOTIDE SEQUENCE [LARGE SCALE GENOMIC DNA]</scope>
    <source>
        <strain evidence="4">ATCC 51142 / BH68</strain>
    </source>
</reference>
<feature type="domain" description="Glycosyltransferase subfamily 4-like N-terminal" evidence="2">
    <location>
        <begin position="802"/>
        <end position="998"/>
    </location>
</feature>
<dbReference type="KEGG" id="cyt:cce_0524"/>
<dbReference type="eggNOG" id="COG0438">
    <property type="taxonomic scope" value="Bacteria"/>
</dbReference>
<accession>B1WP93</accession>
<evidence type="ECO:0000313" key="4">
    <source>
        <dbReference type="Proteomes" id="UP000001203"/>
    </source>
</evidence>
<dbReference type="CDD" id="cd03801">
    <property type="entry name" value="GT4_PimA-like"/>
    <property type="match status" value="1"/>
</dbReference>
<dbReference type="Gene3D" id="3.40.50.2000">
    <property type="entry name" value="Glycogen Phosphorylase B"/>
    <property type="match status" value="3"/>
</dbReference>
<dbReference type="GO" id="GO:0009103">
    <property type="term" value="P:lipopolysaccharide biosynthetic process"/>
    <property type="evidence" value="ECO:0007669"/>
    <property type="project" value="TreeGrafter"/>
</dbReference>
<dbReference type="AlphaFoldDB" id="B1WP93"/>
<dbReference type="GO" id="GO:0016757">
    <property type="term" value="F:glycosyltransferase activity"/>
    <property type="evidence" value="ECO:0007669"/>
    <property type="project" value="TreeGrafter"/>
</dbReference>
<keyword evidence="4" id="KW-1185">Reference proteome</keyword>